<comment type="caution">
    <text evidence="1">The sequence shown here is derived from an EMBL/GenBank/DDBJ whole genome shotgun (WGS) entry which is preliminary data.</text>
</comment>
<dbReference type="Proteomes" id="UP000235145">
    <property type="component" value="Unassembled WGS sequence"/>
</dbReference>
<sequence>MVSLNNRPIYGVLFRQSFFGDYVNMRMGIKCHPLLCHYLMCKEFTTFDHIDLQELLFPFGRHSSWSPSCSLGIISTPVLILESSDNVCSHLCHLRVR</sequence>
<dbReference type="EMBL" id="NBSK02000009">
    <property type="protein sequence ID" value="KAJ0187627.1"/>
    <property type="molecule type" value="Genomic_DNA"/>
</dbReference>
<proteinExistence type="predicted"/>
<dbReference type="AlphaFoldDB" id="A0A9R1UHR8"/>
<protein>
    <submittedName>
        <fullName evidence="1">Uncharacterized protein</fullName>
    </submittedName>
</protein>
<evidence type="ECO:0000313" key="1">
    <source>
        <dbReference type="EMBL" id="KAJ0187627.1"/>
    </source>
</evidence>
<organism evidence="1 2">
    <name type="scientific">Lactuca sativa</name>
    <name type="common">Garden lettuce</name>
    <dbReference type="NCBI Taxonomy" id="4236"/>
    <lineage>
        <taxon>Eukaryota</taxon>
        <taxon>Viridiplantae</taxon>
        <taxon>Streptophyta</taxon>
        <taxon>Embryophyta</taxon>
        <taxon>Tracheophyta</taxon>
        <taxon>Spermatophyta</taxon>
        <taxon>Magnoliopsida</taxon>
        <taxon>eudicotyledons</taxon>
        <taxon>Gunneridae</taxon>
        <taxon>Pentapetalae</taxon>
        <taxon>asterids</taxon>
        <taxon>campanulids</taxon>
        <taxon>Asterales</taxon>
        <taxon>Asteraceae</taxon>
        <taxon>Cichorioideae</taxon>
        <taxon>Cichorieae</taxon>
        <taxon>Lactucinae</taxon>
        <taxon>Lactuca</taxon>
    </lineage>
</organism>
<accession>A0A9R1UHR8</accession>
<name>A0A9R1UHR8_LACSA</name>
<evidence type="ECO:0000313" key="2">
    <source>
        <dbReference type="Proteomes" id="UP000235145"/>
    </source>
</evidence>
<reference evidence="1 2" key="1">
    <citation type="journal article" date="2017" name="Nat. Commun.">
        <title>Genome assembly with in vitro proximity ligation data and whole-genome triplication in lettuce.</title>
        <authorList>
            <person name="Reyes-Chin-Wo S."/>
            <person name="Wang Z."/>
            <person name="Yang X."/>
            <person name="Kozik A."/>
            <person name="Arikit S."/>
            <person name="Song C."/>
            <person name="Xia L."/>
            <person name="Froenicke L."/>
            <person name="Lavelle D.O."/>
            <person name="Truco M.J."/>
            <person name="Xia R."/>
            <person name="Zhu S."/>
            <person name="Xu C."/>
            <person name="Xu H."/>
            <person name="Xu X."/>
            <person name="Cox K."/>
            <person name="Korf I."/>
            <person name="Meyers B.C."/>
            <person name="Michelmore R.W."/>
        </authorList>
    </citation>
    <scope>NUCLEOTIDE SEQUENCE [LARGE SCALE GENOMIC DNA]</scope>
    <source>
        <strain evidence="2">cv. Salinas</strain>
        <tissue evidence="1">Seedlings</tissue>
    </source>
</reference>
<keyword evidence="2" id="KW-1185">Reference proteome</keyword>
<gene>
    <name evidence="1" type="ORF">LSAT_V11C900480980</name>
</gene>